<dbReference type="Proteomes" id="UP000320239">
    <property type="component" value="Unassembled WGS sequence"/>
</dbReference>
<feature type="compositionally biased region" description="Gly residues" evidence="1">
    <location>
        <begin position="697"/>
        <end position="715"/>
    </location>
</feature>
<reference evidence="2 3" key="1">
    <citation type="submission" date="2019-06" db="EMBL/GenBank/DDBJ databases">
        <title>Sequencing the genomes of 1000 actinobacteria strains.</title>
        <authorList>
            <person name="Klenk H.-P."/>
        </authorList>
    </citation>
    <scope>NUCLEOTIDE SEQUENCE [LARGE SCALE GENOMIC DNA]</scope>
    <source>
        <strain evidence="2 3">DSM 43866</strain>
    </source>
</reference>
<evidence type="ECO:0000256" key="1">
    <source>
        <dbReference type="SAM" id="MobiDB-lite"/>
    </source>
</evidence>
<evidence type="ECO:0000313" key="3">
    <source>
        <dbReference type="Proteomes" id="UP000320239"/>
    </source>
</evidence>
<organism evidence="2 3">
    <name type="scientific">Actinoplanes teichomyceticus</name>
    <dbReference type="NCBI Taxonomy" id="1867"/>
    <lineage>
        <taxon>Bacteria</taxon>
        <taxon>Bacillati</taxon>
        <taxon>Actinomycetota</taxon>
        <taxon>Actinomycetes</taxon>
        <taxon>Micromonosporales</taxon>
        <taxon>Micromonosporaceae</taxon>
        <taxon>Actinoplanes</taxon>
    </lineage>
</organism>
<feature type="compositionally biased region" description="Low complexity" evidence="1">
    <location>
        <begin position="666"/>
        <end position="677"/>
    </location>
</feature>
<name>A0A561VLY8_ACTTI</name>
<feature type="region of interest" description="Disordered" evidence="1">
    <location>
        <begin position="652"/>
        <end position="719"/>
    </location>
</feature>
<protein>
    <submittedName>
        <fullName evidence="2">Putative ABC transport system permease protein</fullName>
    </submittedName>
</protein>
<proteinExistence type="predicted"/>
<feature type="compositionally biased region" description="Low complexity" evidence="1">
    <location>
        <begin position="685"/>
        <end position="696"/>
    </location>
</feature>
<keyword evidence="3" id="KW-1185">Reference proteome</keyword>
<evidence type="ECO:0000313" key="2">
    <source>
        <dbReference type="EMBL" id="TWG12620.1"/>
    </source>
</evidence>
<comment type="caution">
    <text evidence="2">The sequence shown here is derived from an EMBL/GenBank/DDBJ whole genome shotgun (WGS) entry which is preliminary data.</text>
</comment>
<accession>A0A561VLY8</accession>
<dbReference type="OrthoDB" id="3782729at2"/>
<dbReference type="EMBL" id="VIWY01000005">
    <property type="protein sequence ID" value="TWG12620.1"/>
    <property type="molecule type" value="Genomic_DNA"/>
</dbReference>
<dbReference type="RefSeq" id="WP_122978820.1">
    <property type="nucleotide sequence ID" value="NZ_BOMX01000095.1"/>
</dbReference>
<dbReference type="AlphaFoldDB" id="A0A561VLY8"/>
<gene>
    <name evidence="2" type="ORF">FHX34_105487</name>
</gene>
<sequence length="959" mass="97215">MSRLRTALHWPSIRGRARADARPLLLSALVVAMVTVLAGAVPVLLRRTADEAVREAVRAAGDQAEVRVAARWEYDDGPYGGRLRDPRSAEALDDLRTRSLEELGPLRDVLLPPIEFTDTPYLKIRNGTEPRSFRLNYLSATSGPAVVWVSGRAPAARAGDDHAEAPWQGPPWPVQVGLSETAAARLGVRAGDRLPVEDEQRNPKDVRVSGIFRPADRDDPAWQAAPWLLDPVAGRDGAGTTRFGGLLTAASLPDARLAFGLEDVSRTVLFRPDADVLTLDSAQRILAAVVALKASSGSSASRGFDSQWGTQLDAVLRDVRAEIDAARAQATVLLAAVCAAAVLVLLLAAQLLAGRRAAALTVARQRGASLAALGGELVLESALVTVAATATGGLLAGLLAGGVAWGWLLPAGLAAVLAGPGFGVLAAYRATRDRRVPANRSARRWAGRTAALRRLTAEFAVLAAAAVAVVLLHQRGVLGSTGGTVLLPAAAPSLGVLAGALVLLRLLPALTGLGLRRALRSSQPLAVFGAARAASVAGRALPVLALATSAGLATFALTVDTTVQRGLTDGAWRTTGGDVLLDLAPDGAAIAAEQTRRLASAPGVRHAVAGQVVDGAPLVVGDAAWPARLVVVDSAAYRELLADTPLPPLAALPVDPGPAPGGTTGAPGAVPPGSSGPAPGGTTGAPGVAPPGSSGPAPGGTTGTPGAAPPGGTGGAAVPALVRSADGGVRAGSVLRLSRQGAEPIRFTAVGAAPAVDGAEDVVVVDAAAITAAGLAVEPDTIWLTGPGAQRAAEANADAASLVIRAEVERVRQDAALVTGLLRLARTAAATVLVLGLLGFALAAASGAPDRWQTLSRLRTLGLRTGEARRVAAAELLPLALLAAAGGPLLGLLLARLTLAPLGLRLVTGQSDDPAPAPPWAGLAVLAVVFPAMVVLTVRVESAVRRRQHLSEVLRVGGG</sequence>